<dbReference type="Pfam" id="PF07221">
    <property type="entry name" value="GlcNAc_2-epim"/>
    <property type="match status" value="1"/>
</dbReference>
<protein>
    <submittedName>
        <fullName evidence="3">AGE family epimerase/isomerase</fullName>
    </submittedName>
</protein>
<keyword evidence="2 3" id="KW-0413">Isomerase</keyword>
<dbReference type="EMBL" id="VZUS01000004">
    <property type="protein sequence ID" value="KAB1185416.1"/>
    <property type="molecule type" value="Genomic_DNA"/>
</dbReference>
<sequence length="408" mass="47305">MSDTQHSIRPTASTFRDPRWVYQHLTNVLKFYHPTCIDTTYGGYIPQLSDHDGTIYDSRSKMLPATCRLIFNYSVGSMLDGPSWCEQAAEHGLSYLLNHHRDAETGGYAWVMNGRDVEDPTRSTYGHAFVLFALASAGKAGIGDVDEYLEDVTEIIEEQFWESDPGLFRSNLDADWNPISTYRGQNANMHMCEAHLAAYDYTGDEHYLDRAYTIAENLALTFADRGDGLLWEHYSEDWELDWEYNRDQPGHLFRPWGYQPGHLLEWSKLLVSLSHHRDDDWLVERAVRFFDAAVENGWDDEYGGFVYNFDRDGETIVEDKYYWPLAEGIGATVLLNEATGDERFLDWYDRIWSYTWENVVNRGNGNWYFKLTRENEVHSDLDGSPEVKVGYHQINACYEVLRTAEYVD</sequence>
<dbReference type="InterPro" id="IPR012341">
    <property type="entry name" value="6hp_glycosidase-like_sf"/>
</dbReference>
<comment type="similarity">
    <text evidence="1">Belongs to the N-acylglucosamine 2-epimerase family.</text>
</comment>
<reference evidence="3" key="1">
    <citation type="submission" date="2019-09" db="EMBL/GenBank/DDBJ databases">
        <title>Genomic analysis of Haloferax sp. CBA1149.</title>
        <authorList>
            <person name="Roh S.W."/>
        </authorList>
    </citation>
    <scope>NUCLEOTIDE SEQUENCE</scope>
    <source>
        <strain evidence="3">CBA1149</strain>
    </source>
</reference>
<dbReference type="CDD" id="cd00249">
    <property type="entry name" value="AGE"/>
    <property type="match status" value="1"/>
</dbReference>
<dbReference type="InterPro" id="IPR034116">
    <property type="entry name" value="AGE_dom"/>
</dbReference>
<dbReference type="SUPFAM" id="SSF48208">
    <property type="entry name" value="Six-hairpin glycosidases"/>
    <property type="match status" value="1"/>
</dbReference>
<dbReference type="GO" id="GO:0005975">
    <property type="term" value="P:carbohydrate metabolic process"/>
    <property type="evidence" value="ECO:0007669"/>
    <property type="project" value="InterPro"/>
</dbReference>
<dbReference type="Gene3D" id="1.50.10.10">
    <property type="match status" value="1"/>
</dbReference>
<dbReference type="RefSeq" id="WP_151139587.1">
    <property type="nucleotide sequence ID" value="NZ_VZUS01000004.1"/>
</dbReference>
<dbReference type="GO" id="GO:0016853">
    <property type="term" value="F:isomerase activity"/>
    <property type="evidence" value="ECO:0007669"/>
    <property type="project" value="UniProtKB-KW"/>
</dbReference>
<dbReference type="InterPro" id="IPR008928">
    <property type="entry name" value="6-hairpin_glycosidase_sf"/>
</dbReference>
<proteinExistence type="inferred from homology"/>
<organism evidence="3">
    <name type="scientific">Haloferax sp. CBA1149</name>
    <dbReference type="NCBI Taxonomy" id="2650753"/>
    <lineage>
        <taxon>Archaea</taxon>
        <taxon>Methanobacteriati</taxon>
        <taxon>Methanobacteriota</taxon>
        <taxon>Stenosarchaea group</taxon>
        <taxon>Halobacteria</taxon>
        <taxon>Halobacteriales</taxon>
        <taxon>Haloferacaceae</taxon>
        <taxon>Haloferax</taxon>
    </lineage>
</organism>
<dbReference type="PANTHER" id="PTHR15108">
    <property type="entry name" value="N-ACYLGLUCOSAMINE-2-EPIMERASE"/>
    <property type="match status" value="1"/>
</dbReference>
<dbReference type="AlphaFoldDB" id="A0A643JWP3"/>
<comment type="caution">
    <text evidence="3">The sequence shown here is derived from an EMBL/GenBank/DDBJ whole genome shotgun (WGS) entry which is preliminary data.</text>
</comment>
<gene>
    <name evidence="3" type="ORF">Hfx1149_15285</name>
</gene>
<evidence type="ECO:0000256" key="1">
    <source>
        <dbReference type="ARBA" id="ARBA00008558"/>
    </source>
</evidence>
<accession>A0A643JWP3</accession>
<name>A0A643JWP3_9EURY</name>
<dbReference type="InterPro" id="IPR010819">
    <property type="entry name" value="AGE/CE"/>
</dbReference>
<evidence type="ECO:0000313" key="3">
    <source>
        <dbReference type="EMBL" id="KAB1185416.1"/>
    </source>
</evidence>
<evidence type="ECO:0000256" key="2">
    <source>
        <dbReference type="ARBA" id="ARBA00023235"/>
    </source>
</evidence>